<evidence type="ECO:0000256" key="1">
    <source>
        <dbReference type="ARBA" id="ARBA00004167"/>
    </source>
</evidence>
<dbReference type="Proteomes" id="UP000229574">
    <property type="component" value="Unassembled WGS sequence"/>
</dbReference>
<dbReference type="InterPro" id="IPR045584">
    <property type="entry name" value="Pilin-like"/>
</dbReference>
<dbReference type="InterPro" id="IPR012902">
    <property type="entry name" value="N_methyl_site"/>
</dbReference>
<dbReference type="Gene3D" id="3.30.700.10">
    <property type="entry name" value="Glycoprotein, Type 4 Pilin"/>
    <property type="match status" value="1"/>
</dbReference>
<dbReference type="GO" id="GO:0016020">
    <property type="term" value="C:membrane"/>
    <property type="evidence" value="ECO:0007669"/>
    <property type="project" value="UniProtKB-SubCell"/>
</dbReference>
<dbReference type="NCBIfam" id="TIGR02532">
    <property type="entry name" value="IV_pilin_GFxxxE"/>
    <property type="match status" value="1"/>
</dbReference>
<dbReference type="PANTHER" id="PTHR30093:SF44">
    <property type="entry name" value="TYPE II SECRETION SYSTEM CORE PROTEIN G"/>
    <property type="match status" value="1"/>
</dbReference>
<keyword evidence="2" id="KW-0488">Methylation</keyword>
<keyword evidence="4 6" id="KW-1133">Transmembrane helix</keyword>
<dbReference type="GO" id="GO:0015627">
    <property type="term" value="C:type II protein secretion system complex"/>
    <property type="evidence" value="ECO:0007669"/>
    <property type="project" value="InterPro"/>
</dbReference>
<evidence type="ECO:0000313" key="7">
    <source>
        <dbReference type="EMBL" id="PIS17837.1"/>
    </source>
</evidence>
<dbReference type="InterPro" id="IPR000983">
    <property type="entry name" value="Bac_GSPG_pilin"/>
</dbReference>
<evidence type="ECO:0000256" key="5">
    <source>
        <dbReference type="ARBA" id="ARBA00023136"/>
    </source>
</evidence>
<dbReference type="EMBL" id="PEYY01000098">
    <property type="protein sequence ID" value="PIS17837.1"/>
    <property type="molecule type" value="Genomic_DNA"/>
</dbReference>
<gene>
    <name evidence="7" type="ORF">COT54_02495</name>
</gene>
<dbReference type="PANTHER" id="PTHR30093">
    <property type="entry name" value="GENERAL SECRETION PATHWAY PROTEIN G"/>
    <property type="match status" value="1"/>
</dbReference>
<keyword evidence="3 6" id="KW-0812">Transmembrane</keyword>
<dbReference type="PRINTS" id="PR00813">
    <property type="entry name" value="BCTERIALGSPG"/>
</dbReference>
<keyword evidence="5 6" id="KW-0472">Membrane</keyword>
<accession>A0A2H0WYZ7</accession>
<evidence type="ECO:0000256" key="4">
    <source>
        <dbReference type="ARBA" id="ARBA00022989"/>
    </source>
</evidence>
<evidence type="ECO:0000256" key="6">
    <source>
        <dbReference type="SAM" id="Phobius"/>
    </source>
</evidence>
<comment type="subcellular location">
    <subcellularLocation>
        <location evidence="1">Membrane</location>
        <topology evidence="1">Single-pass membrane protein</topology>
    </subcellularLocation>
</comment>
<comment type="caution">
    <text evidence="7">The sequence shown here is derived from an EMBL/GenBank/DDBJ whole genome shotgun (WGS) entry which is preliminary data.</text>
</comment>
<reference evidence="8" key="1">
    <citation type="submission" date="2017-09" db="EMBL/GenBank/DDBJ databases">
        <title>Depth-based differentiation of microbial function through sediment-hosted aquifers and enrichment of novel symbionts in the deep terrestrial subsurface.</title>
        <authorList>
            <person name="Probst A.J."/>
            <person name="Ladd B."/>
            <person name="Jarett J.K."/>
            <person name="Geller-Mcgrath D.E."/>
            <person name="Sieber C.M.K."/>
            <person name="Emerson J.B."/>
            <person name="Anantharaman K."/>
            <person name="Thomas B.C."/>
            <person name="Malmstrom R."/>
            <person name="Stieglmeier M."/>
            <person name="Klingl A."/>
            <person name="Woyke T."/>
            <person name="Ryan C.M."/>
            <person name="Banfield J.F."/>
        </authorList>
    </citation>
    <scope>NUCLEOTIDE SEQUENCE [LARGE SCALE GENOMIC DNA]</scope>
</reference>
<sequence length="142" mass="15394">MQRKGFTLIELLIVMAILGILSAIGVGNFVSARIKARDSARKLDLATVAKSLEAYANDHNGYPDALSFGTQFSDPDHPETIYAAKLPEDTSGYDYKYDSDNTSYTLYAHLENTEDPSLLDTPIEGCGGTGASCNYKITSSNQ</sequence>
<dbReference type="AlphaFoldDB" id="A0A2H0WYZ7"/>
<evidence type="ECO:0000256" key="3">
    <source>
        <dbReference type="ARBA" id="ARBA00022692"/>
    </source>
</evidence>
<name>A0A2H0WYZ7_9BACT</name>
<dbReference type="Pfam" id="PF07963">
    <property type="entry name" value="N_methyl"/>
    <property type="match status" value="1"/>
</dbReference>
<evidence type="ECO:0000313" key="8">
    <source>
        <dbReference type="Proteomes" id="UP000229574"/>
    </source>
</evidence>
<organism evidence="7 8">
    <name type="scientific">Candidatus Collierbacteria bacterium CG09_land_8_20_14_0_10_46_12</name>
    <dbReference type="NCBI Taxonomy" id="1974533"/>
    <lineage>
        <taxon>Bacteria</taxon>
        <taxon>Candidatus Collieribacteriota</taxon>
    </lineage>
</organism>
<dbReference type="SUPFAM" id="SSF54523">
    <property type="entry name" value="Pili subunits"/>
    <property type="match status" value="1"/>
</dbReference>
<feature type="transmembrane region" description="Helical" evidence="6">
    <location>
        <begin position="6"/>
        <end position="32"/>
    </location>
</feature>
<dbReference type="PROSITE" id="PS00409">
    <property type="entry name" value="PROKAR_NTER_METHYL"/>
    <property type="match status" value="1"/>
</dbReference>
<protein>
    <recommendedName>
        <fullName evidence="9">Type II secretion system protein GspG C-terminal domain-containing protein</fullName>
    </recommendedName>
</protein>
<evidence type="ECO:0008006" key="9">
    <source>
        <dbReference type="Google" id="ProtNLM"/>
    </source>
</evidence>
<evidence type="ECO:0000256" key="2">
    <source>
        <dbReference type="ARBA" id="ARBA00022481"/>
    </source>
</evidence>
<dbReference type="GO" id="GO:0015628">
    <property type="term" value="P:protein secretion by the type II secretion system"/>
    <property type="evidence" value="ECO:0007669"/>
    <property type="project" value="InterPro"/>
</dbReference>
<proteinExistence type="predicted"/>